<comment type="similarity">
    <text evidence="1">Belongs to the CBP3 family.</text>
</comment>
<dbReference type="GO" id="GO:0005739">
    <property type="term" value="C:mitochondrion"/>
    <property type="evidence" value="ECO:0007669"/>
    <property type="project" value="TreeGrafter"/>
</dbReference>
<evidence type="ECO:0000256" key="1">
    <source>
        <dbReference type="ARBA" id="ARBA00006407"/>
    </source>
</evidence>
<dbReference type="GeneID" id="111124643"/>
<protein>
    <submittedName>
        <fullName evidence="4">Ubiquinol-cytochrome-c reductase complex assembly factor 1-like</fullName>
    </submittedName>
</protein>
<dbReference type="Proteomes" id="UP000694844">
    <property type="component" value="Chromosome 1"/>
</dbReference>
<accession>A0A8B8D955</accession>
<gene>
    <name evidence="4" type="primary">LOC111124643</name>
</gene>
<evidence type="ECO:0000313" key="3">
    <source>
        <dbReference type="Proteomes" id="UP000694844"/>
    </source>
</evidence>
<name>A0A8B8D955_CRAVI</name>
<feature type="domain" description="Ubiquinol-cytochrome c chaperone" evidence="2">
    <location>
        <begin position="135"/>
        <end position="271"/>
    </location>
</feature>
<evidence type="ECO:0000313" key="4">
    <source>
        <dbReference type="RefSeq" id="XP_022323421.1"/>
    </source>
</evidence>
<dbReference type="PANTHER" id="PTHR12184">
    <property type="entry name" value="UBIQUINOL-CYTOCHROME C REDUCTASE COMPLEX ASSEMBLY FACTOR 1 FAMILY MEMBER"/>
    <property type="match status" value="1"/>
</dbReference>
<dbReference type="KEGG" id="cvn:111124643"/>
<reference evidence="4" key="2">
    <citation type="submission" date="2025-08" db="UniProtKB">
        <authorList>
            <consortium name="RefSeq"/>
        </authorList>
    </citation>
    <scope>IDENTIFICATION</scope>
    <source>
        <tissue evidence="4">Whole sample</tissue>
    </source>
</reference>
<organism evidence="3 4">
    <name type="scientific">Crassostrea virginica</name>
    <name type="common">Eastern oyster</name>
    <dbReference type="NCBI Taxonomy" id="6565"/>
    <lineage>
        <taxon>Eukaryota</taxon>
        <taxon>Metazoa</taxon>
        <taxon>Spiralia</taxon>
        <taxon>Lophotrochozoa</taxon>
        <taxon>Mollusca</taxon>
        <taxon>Bivalvia</taxon>
        <taxon>Autobranchia</taxon>
        <taxon>Pteriomorphia</taxon>
        <taxon>Ostreida</taxon>
        <taxon>Ostreoidea</taxon>
        <taxon>Ostreidae</taxon>
        <taxon>Crassostrea</taxon>
    </lineage>
</organism>
<dbReference type="GO" id="GO:0034551">
    <property type="term" value="P:mitochondrial respiratory chain complex III assembly"/>
    <property type="evidence" value="ECO:0007669"/>
    <property type="project" value="TreeGrafter"/>
</dbReference>
<keyword evidence="3" id="KW-1185">Reference proteome</keyword>
<reference evidence="3" key="1">
    <citation type="submission" date="2024-06" db="UniProtKB">
        <authorList>
            <consortium name="RefSeq"/>
        </authorList>
    </citation>
    <scope>NUCLEOTIDE SEQUENCE [LARGE SCALE GENOMIC DNA]</scope>
</reference>
<dbReference type="InterPro" id="IPR007129">
    <property type="entry name" value="Ubiqinol_cyt_c_chaperone_CPB3"/>
</dbReference>
<evidence type="ECO:0000259" key="2">
    <source>
        <dbReference type="Pfam" id="PF03981"/>
    </source>
</evidence>
<dbReference type="PANTHER" id="PTHR12184:SF1">
    <property type="entry name" value="UBIQUINOL-CYTOCHROME-C REDUCTASE COMPLEX ASSEMBLY FACTOR 1"/>
    <property type="match status" value="1"/>
</dbReference>
<dbReference type="RefSeq" id="XP_022323421.1">
    <property type="nucleotide sequence ID" value="XM_022467713.1"/>
</dbReference>
<dbReference type="Pfam" id="PF03981">
    <property type="entry name" value="Ubiq_cyt_C_chap"/>
    <property type="match status" value="1"/>
</dbReference>
<dbReference type="AlphaFoldDB" id="A0A8B8D955"/>
<dbReference type="OrthoDB" id="4007at2759"/>
<sequence>MSACVLSRCYHCLKSPFLPSNKSFAEKICRKITTGRFTTRVLPVCESTKRLSWRQEALTTTTGAQVHQIALRRMSSVVEPKEATSTMGKWKEKFWAFLTKTDHPTKLPLKHLQAAGSILILTITDYVAYEEILEASNLVDSFYSFYKVLELHMWIMLQRLRQEDNDGLVAGMALVDSMWRDLEPRFKIVGAQMSQKTDGMYYLNNHFQSSILVYDEAMLDSDDMALAHAIWLNVYDGKECDPRCLEVLVGYTRKQMKHLQTIDSKTLLSGQKISFLPIDQPKETKKTRTRKEYHIPRVERTTKIID</sequence>
<proteinExistence type="inferred from homology"/>
<dbReference type="InterPro" id="IPR021150">
    <property type="entry name" value="Ubiq_cyt_c_chap"/>
</dbReference>